<evidence type="ECO:0000313" key="4">
    <source>
        <dbReference type="RefSeq" id="XP_029019215.1"/>
    </source>
</evidence>
<dbReference type="RefSeq" id="XP_029019215.1">
    <property type="nucleotide sequence ID" value="XM_029163382.3"/>
</dbReference>
<dbReference type="RefSeq" id="XP_040928320.1">
    <property type="nucleotide sequence ID" value="XM_041072386.2"/>
</dbReference>
<evidence type="ECO:0000256" key="1">
    <source>
        <dbReference type="PROSITE-ProRule" id="PRU00339"/>
    </source>
</evidence>
<dbReference type="PROSITE" id="PS50005">
    <property type="entry name" value="TPR"/>
    <property type="match status" value="4"/>
</dbReference>
<keyword evidence="3" id="KW-1185">Reference proteome</keyword>
<evidence type="ECO:0000256" key="2">
    <source>
        <dbReference type="SAM" id="MobiDB-lite"/>
    </source>
</evidence>
<evidence type="ECO:0000313" key="3">
    <source>
        <dbReference type="Proteomes" id="UP000515150"/>
    </source>
</evidence>
<feature type="repeat" description="TPR" evidence="1">
    <location>
        <begin position="378"/>
        <end position="411"/>
    </location>
</feature>
<dbReference type="PANTHER" id="PTHR45153">
    <property type="entry name" value="TETRATRICOPEPTIDE REPEAT PROTEIN 16"/>
    <property type="match status" value="1"/>
</dbReference>
<dbReference type="Gene3D" id="1.25.40.10">
    <property type="entry name" value="Tetratricopeptide repeat domain"/>
    <property type="match status" value="5"/>
</dbReference>
<dbReference type="SMART" id="SM00028">
    <property type="entry name" value="TPR"/>
    <property type="match status" value="9"/>
</dbReference>
<dbReference type="InterPro" id="IPR011990">
    <property type="entry name" value="TPR-like_helical_dom_sf"/>
</dbReference>
<feature type="repeat" description="TPR" evidence="1">
    <location>
        <begin position="419"/>
        <end position="452"/>
    </location>
</feature>
<dbReference type="GeneID" id="114862743"/>
<accession>A0A6P7NMC5</accession>
<feature type="repeat" description="TPR" evidence="1">
    <location>
        <begin position="61"/>
        <end position="94"/>
    </location>
</feature>
<name>A0A6P7NMC5_BETSP</name>
<dbReference type="SUPFAM" id="SSF48452">
    <property type="entry name" value="TPR-like"/>
    <property type="match status" value="2"/>
</dbReference>
<feature type="repeat" description="TPR" evidence="1">
    <location>
        <begin position="134"/>
        <end position="167"/>
    </location>
</feature>
<protein>
    <submittedName>
        <fullName evidence="4 5">Tetratricopeptide repeat protein 16 isoform X4</fullName>
    </submittedName>
</protein>
<dbReference type="PANTHER" id="PTHR45153:SF1">
    <property type="entry name" value="TETRATRICOPEPTIDE REPEAT PROTEIN 16"/>
    <property type="match status" value="1"/>
</dbReference>
<feature type="region of interest" description="Disordered" evidence="2">
    <location>
        <begin position="1"/>
        <end position="31"/>
    </location>
</feature>
<sequence length="496" mass="55426">MDAREETAEEPSLFPTAVSEEQLEEAKTESTSKPLYVSSQVFPAPGEKRMLQGSLIIQKRASEHYMNGKEAMEKCQYEKAVICFSKGINLQPEQTQLYVSRAEAYLQLCDFQSAAACFKQACVRQPRSFSDRLAFVYYLQGQCLFDRGLFLDALESFTKAAQVKPGCRTSAVRSLACLTAAGHLTDCLQVLNDWIASDEPTSDLYVLRARLHKQMNQNSQCYRDVQSALLLKPSCPEAEALLLQLREAGEGARRAAVGRALTGHLSEALSLINLALGNCPEDGRLYLCRAILYRRLQDFSAAIEDLLQAAELSEAEEAVRRQAEAPDGGAQRGWLQKEAELQLVLTYNDLAVQCFGRGLYAEATVLLNKAVQGEKGLAGLYLNRGDCFFRQREWSFALADYQQAEEMLPGEPAVRLRLGVVHHTLGSLYFEEGRFHDAAVMFSAAVRQNPTASRYYENRSKAFRKVLNWERAQQDLICTLILDPTNEESCSTNSQS</sequence>
<gene>
    <name evidence="4 5" type="primary">LOC114862743</name>
</gene>
<evidence type="ECO:0000313" key="5">
    <source>
        <dbReference type="RefSeq" id="XP_040928320.1"/>
    </source>
</evidence>
<dbReference type="Proteomes" id="UP000515150">
    <property type="component" value="Chromosome 9"/>
</dbReference>
<keyword evidence="1" id="KW-0802">TPR repeat</keyword>
<organism evidence="3 4">
    <name type="scientific">Betta splendens</name>
    <name type="common">Siamese fighting fish</name>
    <dbReference type="NCBI Taxonomy" id="158456"/>
    <lineage>
        <taxon>Eukaryota</taxon>
        <taxon>Metazoa</taxon>
        <taxon>Chordata</taxon>
        <taxon>Craniata</taxon>
        <taxon>Vertebrata</taxon>
        <taxon>Euteleostomi</taxon>
        <taxon>Actinopterygii</taxon>
        <taxon>Neopterygii</taxon>
        <taxon>Teleostei</taxon>
        <taxon>Neoteleostei</taxon>
        <taxon>Acanthomorphata</taxon>
        <taxon>Anabantaria</taxon>
        <taxon>Anabantiformes</taxon>
        <taxon>Anabantoidei</taxon>
        <taxon>Osphronemidae</taxon>
        <taxon>Betta</taxon>
    </lineage>
</organism>
<reference evidence="4 5" key="1">
    <citation type="submission" date="2025-04" db="UniProtKB">
        <authorList>
            <consortium name="RefSeq"/>
        </authorList>
    </citation>
    <scope>IDENTIFICATION</scope>
</reference>
<dbReference type="AlphaFoldDB" id="A0A6P7NMC5"/>
<dbReference type="InterPro" id="IPR019734">
    <property type="entry name" value="TPR_rpt"/>
</dbReference>
<proteinExistence type="predicted"/>
<dbReference type="Pfam" id="PF13432">
    <property type="entry name" value="TPR_16"/>
    <property type="match status" value="1"/>
</dbReference>